<dbReference type="InterPro" id="IPR004140">
    <property type="entry name" value="Exo70"/>
</dbReference>
<reference evidence="6 7" key="1">
    <citation type="journal article" date="2013" name="MBio">
        <title>Genome sequencing of the plant pathogen Taphrina deformans, the causal agent of peach leaf curl.</title>
        <authorList>
            <person name="Cisse O.H."/>
            <person name="Almeida J.M.G.C.F."/>
            <person name="Fonseca A."/>
            <person name="Kumar A.A."/>
            <person name="Salojaervi J."/>
            <person name="Overmyer K."/>
            <person name="Hauser P.M."/>
            <person name="Pagni M."/>
        </authorList>
    </citation>
    <scope>NUCLEOTIDE SEQUENCE [LARGE SCALE GENOMIC DNA]</scope>
    <source>
        <strain evidence="7">PYCC 5710 / ATCC 11124 / CBS 356.35 / IMI 108563 / JCM 9778 / NBRC 8474</strain>
    </source>
</reference>
<dbReference type="Pfam" id="PF20669">
    <property type="entry name" value="Exo70_N"/>
    <property type="match status" value="1"/>
</dbReference>
<comment type="caution">
    <text evidence="6">The sequence shown here is derived from an EMBL/GenBank/DDBJ whole genome shotgun (WGS) entry which is preliminary data.</text>
</comment>
<dbReference type="Pfam" id="PF03081">
    <property type="entry name" value="Exo70_C"/>
    <property type="match status" value="1"/>
</dbReference>
<name>R4XBR7_TAPDE</name>
<protein>
    <recommendedName>
        <fullName evidence="4">Exocyst complex protein EXO70</fullName>
    </recommendedName>
</protein>
<dbReference type="PANTHER" id="PTHR12542:SF41">
    <property type="entry name" value="EXOCYST COMPLEX COMPONENT 7"/>
    <property type="match status" value="1"/>
</dbReference>
<evidence type="ECO:0000256" key="4">
    <source>
        <dbReference type="RuleBase" id="RU365026"/>
    </source>
</evidence>
<keyword evidence="2 4" id="KW-0813">Transport</keyword>
<dbReference type="VEuPathDB" id="FungiDB:TAPDE_003161"/>
<dbReference type="GO" id="GO:0006887">
    <property type="term" value="P:exocytosis"/>
    <property type="evidence" value="ECO:0007669"/>
    <property type="project" value="UniProtKB-KW"/>
</dbReference>
<dbReference type="STRING" id="1097556.R4XBR7"/>
<evidence type="ECO:0000259" key="5">
    <source>
        <dbReference type="Pfam" id="PF03081"/>
    </source>
</evidence>
<dbReference type="GO" id="GO:0000145">
    <property type="term" value="C:exocyst"/>
    <property type="evidence" value="ECO:0007669"/>
    <property type="project" value="InterPro"/>
</dbReference>
<dbReference type="InterPro" id="IPR016159">
    <property type="entry name" value="Cullin_repeat-like_dom_sf"/>
</dbReference>
<evidence type="ECO:0000313" key="7">
    <source>
        <dbReference type="Proteomes" id="UP000013776"/>
    </source>
</evidence>
<feature type="domain" description="Exocyst complex subunit Exo70 C-terminal" evidence="5">
    <location>
        <begin position="254"/>
        <end position="625"/>
    </location>
</feature>
<evidence type="ECO:0000256" key="1">
    <source>
        <dbReference type="ARBA" id="ARBA00006756"/>
    </source>
</evidence>
<evidence type="ECO:0000256" key="2">
    <source>
        <dbReference type="ARBA" id="ARBA00022448"/>
    </source>
</evidence>
<dbReference type="eggNOG" id="KOG2344">
    <property type="taxonomic scope" value="Eukaryota"/>
</dbReference>
<dbReference type="GO" id="GO:0015031">
    <property type="term" value="P:protein transport"/>
    <property type="evidence" value="ECO:0007669"/>
    <property type="project" value="UniProtKB-KW"/>
</dbReference>
<dbReference type="GO" id="GO:0005935">
    <property type="term" value="C:cellular bud neck"/>
    <property type="evidence" value="ECO:0007669"/>
    <property type="project" value="UniProtKB-SubCell"/>
</dbReference>
<sequence length="629" mass="70741">MLRVGAVDEERAELEVLNSNLRKTQELSSNMARLLAGFDERLQRMEGSMKPLHRTTQRLNLVSRSMLCPNEGISELILALDVDAALSAIQKTKEFWTIPGEEEPIIRTGPQADINAFLASVQRLDSGLSIVRATGDESSQKIAQKISQLLQTGIADLQDSWTSTLSERSAQIEPLAFVIKNQPLPAFTREQVSFLSAVARFAATELHFQELRTSLRTSFTTMRSTFMQKSLYTFVLASQRNLEIRTSNLYDKESNGIGHYTEAIMRMSQSERSLCIVLFGEGEGLEIHHTTAGAAFADYTSAIKAMIGHIRSRINTDCYLGFEALENVNKLGRVVKDIEMPEVARDLNGNTAALAGLSASSFHELAEDLKRKGMALNTLPPDASVCEVTKEFCVRTKKFLDYPQVISQLLLALGEGGWQRPVSSPIRVNPGAGDKGLPLFDSFSSELIESLLQILEQKARTIHKRLNMVAIFMLNNATYIQTAILRSEMSRYLSGKCINRIEDSNKRALKMYRESWDVSARQLMDTTIMRPADSKSSRNSLTSKDRDAVKERFKVFNTEFDESIRACKGFNILDADLRQVLTGEIRSVIVPLYSRFHDKYVNTDFTKNKEKYIKYSKESIEKAIWDAFS</sequence>
<dbReference type="EMBL" id="CAHR02000117">
    <property type="protein sequence ID" value="CCG83020.1"/>
    <property type="molecule type" value="Genomic_DNA"/>
</dbReference>
<comment type="subcellular location">
    <subcellularLocation>
        <location evidence="4">Bud</location>
    </subcellularLocation>
    <subcellularLocation>
        <location evidence="4">Bud neck</location>
    </subcellularLocation>
</comment>
<proteinExistence type="inferred from homology"/>
<dbReference type="OrthoDB" id="1922221at2759"/>
<accession>R4XBR7</accession>
<organism evidence="6 7">
    <name type="scientific">Taphrina deformans (strain PYCC 5710 / ATCC 11124 / CBS 356.35 / IMI 108563 / JCM 9778 / NBRC 8474)</name>
    <name type="common">Peach leaf curl fungus</name>
    <name type="synonym">Lalaria deformans</name>
    <dbReference type="NCBI Taxonomy" id="1097556"/>
    <lineage>
        <taxon>Eukaryota</taxon>
        <taxon>Fungi</taxon>
        <taxon>Dikarya</taxon>
        <taxon>Ascomycota</taxon>
        <taxon>Taphrinomycotina</taxon>
        <taxon>Taphrinomycetes</taxon>
        <taxon>Taphrinales</taxon>
        <taxon>Taphrinaceae</taxon>
        <taxon>Taphrina</taxon>
    </lineage>
</organism>
<gene>
    <name evidence="6" type="ORF">TAPDE_003161</name>
</gene>
<dbReference type="SUPFAM" id="SSF74788">
    <property type="entry name" value="Cullin repeat-like"/>
    <property type="match status" value="1"/>
</dbReference>
<dbReference type="GO" id="GO:0005546">
    <property type="term" value="F:phosphatidylinositol-4,5-bisphosphate binding"/>
    <property type="evidence" value="ECO:0007669"/>
    <property type="project" value="InterPro"/>
</dbReference>
<evidence type="ECO:0000256" key="3">
    <source>
        <dbReference type="ARBA" id="ARBA00022483"/>
    </source>
</evidence>
<comment type="similarity">
    <text evidence="1 4">Belongs to the EXO70 family.</text>
</comment>
<dbReference type="Proteomes" id="UP000013776">
    <property type="component" value="Unassembled WGS sequence"/>
</dbReference>
<dbReference type="Gene3D" id="1.20.1280.170">
    <property type="entry name" value="Exocyst complex component Exo70"/>
    <property type="match status" value="1"/>
</dbReference>
<keyword evidence="3 4" id="KW-0268">Exocytosis</keyword>
<keyword evidence="7" id="KW-1185">Reference proteome</keyword>
<comment type="function">
    <text evidence="4">Involved in the secretory pathway as part of the exocyst complex which tethers secretory vesicles to the sites of exocytosis. Also plays a role in the assembly of the exocyst.</text>
</comment>
<keyword evidence="4" id="KW-0653">Protein transport</keyword>
<dbReference type="PANTHER" id="PTHR12542">
    <property type="entry name" value="EXOCYST COMPLEX PROTEIN EXO70"/>
    <property type="match status" value="1"/>
</dbReference>
<dbReference type="AlphaFoldDB" id="R4XBR7"/>
<dbReference type="InterPro" id="IPR046364">
    <property type="entry name" value="Exo70_C"/>
</dbReference>
<evidence type="ECO:0000313" key="6">
    <source>
        <dbReference type="EMBL" id="CCG83020.1"/>
    </source>
</evidence>